<evidence type="ECO:0000256" key="1">
    <source>
        <dbReference type="ARBA" id="ARBA00008779"/>
    </source>
</evidence>
<evidence type="ECO:0000259" key="4">
    <source>
        <dbReference type="Pfam" id="PF00884"/>
    </source>
</evidence>
<reference evidence="5 6" key="1">
    <citation type="journal article" date="2010" name="J. Bacteriol.">
        <title>Genome sequence of Lentisphaera araneosa HTCC2155T, the type species of the order Lentisphaerales in the phylum Lentisphaerae.</title>
        <authorList>
            <person name="Thrash J.C."/>
            <person name="Cho J.C."/>
            <person name="Vergin K.L."/>
            <person name="Morris R.M."/>
            <person name="Giovannoni S.J."/>
        </authorList>
    </citation>
    <scope>NUCLEOTIDE SEQUENCE [LARGE SCALE GENOMIC DNA]</scope>
    <source>
        <strain evidence="5 6">HTCC2155</strain>
    </source>
</reference>
<dbReference type="RefSeq" id="WP_007278699.1">
    <property type="nucleotide sequence ID" value="NZ_ABCK01000009.1"/>
</dbReference>
<comment type="caution">
    <text evidence="5">The sequence shown here is derived from an EMBL/GenBank/DDBJ whole genome shotgun (WGS) entry which is preliminary data.</text>
</comment>
<feature type="chain" id="PRO_5002694098" evidence="3">
    <location>
        <begin position="20"/>
        <end position="517"/>
    </location>
</feature>
<gene>
    <name evidence="5" type="ORF">LNTAR_04761</name>
</gene>
<accession>A6DLD9</accession>
<dbReference type="InterPro" id="IPR052701">
    <property type="entry name" value="GAG_Ulvan_Degrading_Sulfatases"/>
</dbReference>
<dbReference type="GO" id="GO:0016787">
    <property type="term" value="F:hydrolase activity"/>
    <property type="evidence" value="ECO:0007669"/>
    <property type="project" value="UniProtKB-KW"/>
</dbReference>
<dbReference type="OrthoDB" id="9762324at2"/>
<dbReference type="Gene3D" id="3.30.1120.10">
    <property type="match status" value="1"/>
</dbReference>
<proteinExistence type="inferred from homology"/>
<dbReference type="AlphaFoldDB" id="A6DLD9"/>
<dbReference type="PROSITE" id="PS00523">
    <property type="entry name" value="SULFATASE_1"/>
    <property type="match status" value="1"/>
</dbReference>
<sequence>MFKKLALALALSLTQGLSAATEKPNILIIYADDIGYGDLSCYGGTGAQTPFIDRLANDGIRFSSGYASAATCTPSRYSLLTGEYAFRNKSAKILPGNAPLIIDPAKPNIASFMKDAGYITALVGKWHLGLGLSDGSFDWNSNIKPAPRELGFDYSFYMAATGDRVPSVYIENSEVVDLDPSDPIKVSYAKPVGTEPTGISHPHLLTVQADVQHAGTIVNGISRIGTMTGGHAARFKDEDMADTYLNKAIDFINKSKDQPFFMYFAAHDNHVPRRPHPRFQGSSSLGPRGDAIVQFDWTVGKLIKTLKANKMYRNTLIILSSDNGPVLFDGYWEGSEARNGDHKAAGPFRGGKYSLWEGGTRMPFIVSWPGKIQSGTSSALISQVDIFASIATLIGKDLPKSASPDGQNMLPALMGKSPVGRDYLVEEALSQVALRMGDWKYIPPGTVTERGGLDEWIKTPVHPPGMLFNLADDPGETNDLSKQHPKKVKAMLAILKKEAPSKFLNKKTPGASQLGFE</sequence>
<dbReference type="InterPro" id="IPR000917">
    <property type="entry name" value="Sulfatase_N"/>
</dbReference>
<dbReference type="PANTHER" id="PTHR43751">
    <property type="entry name" value="SULFATASE"/>
    <property type="match status" value="1"/>
</dbReference>
<dbReference type="Pfam" id="PF00884">
    <property type="entry name" value="Sulfatase"/>
    <property type="match status" value="1"/>
</dbReference>
<keyword evidence="2" id="KW-0378">Hydrolase</keyword>
<feature type="signal peptide" evidence="3">
    <location>
        <begin position="1"/>
        <end position="19"/>
    </location>
</feature>
<name>A6DLD9_9BACT</name>
<dbReference type="InterPro" id="IPR024607">
    <property type="entry name" value="Sulfatase_CS"/>
</dbReference>
<protein>
    <submittedName>
        <fullName evidence="5">Sulfatase</fullName>
    </submittedName>
</protein>
<evidence type="ECO:0000313" key="5">
    <source>
        <dbReference type="EMBL" id="EDM27394.1"/>
    </source>
</evidence>
<keyword evidence="6" id="KW-1185">Reference proteome</keyword>
<dbReference type="InterPro" id="IPR017850">
    <property type="entry name" value="Alkaline_phosphatase_core_sf"/>
</dbReference>
<evidence type="ECO:0000256" key="2">
    <source>
        <dbReference type="ARBA" id="ARBA00022801"/>
    </source>
</evidence>
<dbReference type="PROSITE" id="PS00149">
    <property type="entry name" value="SULFATASE_2"/>
    <property type="match status" value="1"/>
</dbReference>
<dbReference type="Gene3D" id="3.40.720.10">
    <property type="entry name" value="Alkaline Phosphatase, subunit A"/>
    <property type="match status" value="1"/>
</dbReference>
<evidence type="ECO:0000256" key="3">
    <source>
        <dbReference type="SAM" id="SignalP"/>
    </source>
</evidence>
<dbReference type="Proteomes" id="UP000004947">
    <property type="component" value="Unassembled WGS sequence"/>
</dbReference>
<dbReference type="STRING" id="313628.LNTAR_04761"/>
<dbReference type="PANTHER" id="PTHR43751:SF3">
    <property type="entry name" value="SULFATASE N-TERMINAL DOMAIN-CONTAINING PROTEIN"/>
    <property type="match status" value="1"/>
</dbReference>
<keyword evidence="3" id="KW-0732">Signal</keyword>
<dbReference type="EMBL" id="ABCK01000009">
    <property type="protein sequence ID" value="EDM27394.1"/>
    <property type="molecule type" value="Genomic_DNA"/>
</dbReference>
<dbReference type="SUPFAM" id="SSF53649">
    <property type="entry name" value="Alkaline phosphatase-like"/>
    <property type="match status" value="1"/>
</dbReference>
<feature type="domain" description="Sulfatase N-terminal" evidence="4">
    <location>
        <begin position="24"/>
        <end position="395"/>
    </location>
</feature>
<evidence type="ECO:0000313" key="6">
    <source>
        <dbReference type="Proteomes" id="UP000004947"/>
    </source>
</evidence>
<dbReference type="eggNOG" id="COG3119">
    <property type="taxonomic scope" value="Bacteria"/>
</dbReference>
<dbReference type="CDD" id="cd16143">
    <property type="entry name" value="ARS_like"/>
    <property type="match status" value="1"/>
</dbReference>
<organism evidence="5 6">
    <name type="scientific">Lentisphaera araneosa HTCC2155</name>
    <dbReference type="NCBI Taxonomy" id="313628"/>
    <lineage>
        <taxon>Bacteria</taxon>
        <taxon>Pseudomonadati</taxon>
        <taxon>Lentisphaerota</taxon>
        <taxon>Lentisphaeria</taxon>
        <taxon>Lentisphaerales</taxon>
        <taxon>Lentisphaeraceae</taxon>
        <taxon>Lentisphaera</taxon>
    </lineage>
</organism>
<comment type="similarity">
    <text evidence="1">Belongs to the sulfatase family.</text>
</comment>